<evidence type="ECO:0000256" key="3">
    <source>
        <dbReference type="ARBA" id="ARBA00025012"/>
    </source>
</evidence>
<keyword evidence="1" id="KW-0658">Purine biosynthesis</keyword>
<dbReference type="GO" id="GO:0016829">
    <property type="term" value="F:lyase activity"/>
    <property type="evidence" value="ECO:0007669"/>
    <property type="project" value="UniProtKB-KW"/>
</dbReference>
<comment type="function">
    <text evidence="3">Catalyzes two reactions in de novo purine nucleotide biosynthesis. Catalyzes the breakdown of 5-aminoimidazole- (N-succinylocarboxamide) ribotide (SAICAR or 2-[5-amino-1-(5-phospho-beta-D-ribosyl)imidazole-4-carboxamido]succinate) to 5-aminoimidazole-4-carboxamide ribotide (AICAR or 5-amino-1-(5-phospho-beta-D-ribosyl)imidazole-4-carboxamide) and fumarate, and of adenylosuccinate (ADS or N(6)-(1,2-dicarboxyethyl)-AMP) to adenosine monophosphate (AMP) and fumarate.</text>
</comment>
<dbReference type="PANTHER" id="PTHR43172">
    <property type="entry name" value="ADENYLOSUCCINATE LYASE"/>
    <property type="match status" value="1"/>
</dbReference>
<comment type="caution">
    <text evidence="5">The sequence shown here is derived from an EMBL/GenBank/DDBJ whole genome shotgun (WGS) entry which is preliminary data.</text>
</comment>
<dbReference type="Proteomes" id="UP000016649">
    <property type="component" value="Unassembled WGS sequence"/>
</dbReference>
<dbReference type="InterPro" id="IPR024083">
    <property type="entry name" value="Fumarase/histidase_N"/>
</dbReference>
<proteinExistence type="predicted"/>
<dbReference type="InterPro" id="IPR019468">
    <property type="entry name" value="AdenyloSucc_lyase_C"/>
</dbReference>
<evidence type="ECO:0000256" key="1">
    <source>
        <dbReference type="ARBA" id="ARBA00022755"/>
    </source>
</evidence>
<keyword evidence="6" id="KW-1185">Reference proteome</keyword>
<dbReference type="InterPro" id="IPR000362">
    <property type="entry name" value="Fumarate_lyase_fam"/>
</dbReference>
<dbReference type="Pfam" id="PF00206">
    <property type="entry name" value="Lyase_1"/>
    <property type="match status" value="1"/>
</dbReference>
<dbReference type="InterPro" id="IPR022761">
    <property type="entry name" value="Fumarate_lyase_N"/>
</dbReference>
<dbReference type="Gene3D" id="1.20.200.10">
    <property type="entry name" value="Fumarase/aspartase (Central domain)"/>
    <property type="match status" value="1"/>
</dbReference>
<sequence length="492" mass="55074">MMTLQAFRVIVFAVMETRNIFFNISPLDHRYSLSEEQLFNTLSSYVSEQAAIMSCARAEIALVKAHLAVRSVLDKKTERMLDEAVQNIDCSRVYEEEKKTKHSMRALVNVLKTMLPENIASFVHLGATSVDVLDTALAMRMRDCMQGAVLPVLRSLENELCTIAERDSDVPQIGRTHGQHAVPITFGFAVAEYVSRLGKSIGEIERLSCDLRGKLSGPVGAYNGTSLLVKDPEELEKRYLAYVGLKPSEYSTQLVEPEYLLRLLLECNVAFGIIANLADDLRNLQRSEIGEVFEYFAGSQVGSSTMPHKRNPWNSEHVKSLWKAFAPRVMTFFMDQISEHQRDLTNSASQRFVADYVAGFALAAERMKTIVAALRADTDTMLRNLNTAGGKVKGGILAEPAYLLLAESGELNAHEIIRLITLEAEKTGADFFEVLQKHADVFQRIKSQLEKLGTTDVSSFFEHPERYCGIAAQKARCLAQKYRFYGTTMQNS</sequence>
<dbReference type="PRINTS" id="PR00149">
    <property type="entry name" value="FUMRATELYASE"/>
</dbReference>
<dbReference type="SMART" id="SM00998">
    <property type="entry name" value="ADSL_C"/>
    <property type="match status" value="1"/>
</dbReference>
<dbReference type="SUPFAM" id="SSF48557">
    <property type="entry name" value="L-aspartase-like"/>
    <property type="match status" value="1"/>
</dbReference>
<dbReference type="InterPro" id="IPR013539">
    <property type="entry name" value="PurB_C"/>
</dbReference>
<feature type="domain" description="Adenylosuccinate lyase C-terminal" evidence="4">
    <location>
        <begin position="393"/>
        <end position="479"/>
    </location>
</feature>
<dbReference type="PANTHER" id="PTHR43172:SF1">
    <property type="entry name" value="ADENYLOSUCCINATE LYASE"/>
    <property type="match status" value="1"/>
</dbReference>
<protein>
    <submittedName>
        <fullName evidence="5">Lyase</fullName>
    </submittedName>
</protein>
<dbReference type="PRINTS" id="PR00145">
    <property type="entry name" value="ARGSUCLYASE"/>
</dbReference>
<gene>
    <name evidence="5" type="ORF">HMPREF9193_00354</name>
</gene>
<dbReference type="CDD" id="cd01595">
    <property type="entry name" value="Adenylsuccinate_lyase_like"/>
    <property type="match status" value="1"/>
</dbReference>
<evidence type="ECO:0000313" key="6">
    <source>
        <dbReference type="Proteomes" id="UP000016649"/>
    </source>
</evidence>
<accession>A0ABN0P1P1</accession>
<dbReference type="InterPro" id="IPR020557">
    <property type="entry name" value="Fumarate_lyase_CS"/>
</dbReference>
<evidence type="ECO:0000259" key="4">
    <source>
        <dbReference type="SMART" id="SM00998"/>
    </source>
</evidence>
<dbReference type="Gene3D" id="1.10.275.10">
    <property type="entry name" value="Fumarase/aspartase (N-terminal domain)"/>
    <property type="match status" value="1"/>
</dbReference>
<evidence type="ECO:0000256" key="2">
    <source>
        <dbReference type="ARBA" id="ARBA00023239"/>
    </source>
</evidence>
<name>A0ABN0P1P1_TRELE</name>
<dbReference type="EMBL" id="AWVH01000005">
    <property type="protein sequence ID" value="ERJ94382.1"/>
    <property type="molecule type" value="Genomic_DNA"/>
</dbReference>
<keyword evidence="2 5" id="KW-0456">Lyase</keyword>
<dbReference type="InterPro" id="IPR008948">
    <property type="entry name" value="L-Aspartase-like"/>
</dbReference>
<dbReference type="PROSITE" id="PS00163">
    <property type="entry name" value="FUMARATE_LYASES"/>
    <property type="match status" value="1"/>
</dbReference>
<organism evidence="5 6">
    <name type="scientific">Treponema lecithinolyticum ATCC 700332</name>
    <dbReference type="NCBI Taxonomy" id="1321815"/>
    <lineage>
        <taxon>Bacteria</taxon>
        <taxon>Pseudomonadati</taxon>
        <taxon>Spirochaetota</taxon>
        <taxon>Spirochaetia</taxon>
        <taxon>Spirochaetales</taxon>
        <taxon>Treponemataceae</taxon>
        <taxon>Treponema</taxon>
    </lineage>
</organism>
<evidence type="ECO:0000313" key="5">
    <source>
        <dbReference type="EMBL" id="ERJ94382.1"/>
    </source>
</evidence>
<dbReference type="Pfam" id="PF08328">
    <property type="entry name" value="ASL_C"/>
    <property type="match status" value="1"/>
</dbReference>
<reference evidence="5 6" key="1">
    <citation type="submission" date="2013-08" db="EMBL/GenBank/DDBJ databases">
        <authorList>
            <person name="Weinstock G."/>
            <person name="Sodergren E."/>
            <person name="Wylie T."/>
            <person name="Fulton L."/>
            <person name="Fulton R."/>
            <person name="Fronick C."/>
            <person name="O'Laughlin M."/>
            <person name="Godfrey J."/>
            <person name="Miner T."/>
            <person name="Herter B."/>
            <person name="Appelbaum E."/>
            <person name="Cordes M."/>
            <person name="Lek S."/>
            <person name="Wollam A."/>
            <person name="Pepin K.H."/>
            <person name="Palsikar V.B."/>
            <person name="Mitreva M."/>
            <person name="Wilson R.K."/>
        </authorList>
    </citation>
    <scope>NUCLEOTIDE SEQUENCE [LARGE SCALE GENOMIC DNA]</scope>
    <source>
        <strain evidence="5 6">ATCC 700332</strain>
    </source>
</reference>